<keyword evidence="2" id="KW-1185">Reference proteome</keyword>
<reference evidence="2" key="1">
    <citation type="journal article" date="2023" name="G3 (Bethesda)">
        <title>Genome assembly and association tests identify interacting loci associated with vigor, precocity, and sex in interspecific pistachio rootstocks.</title>
        <authorList>
            <person name="Palmer W."/>
            <person name="Jacygrad E."/>
            <person name="Sagayaradj S."/>
            <person name="Cavanaugh K."/>
            <person name="Han R."/>
            <person name="Bertier L."/>
            <person name="Beede B."/>
            <person name="Kafkas S."/>
            <person name="Golino D."/>
            <person name="Preece J."/>
            <person name="Michelmore R."/>
        </authorList>
    </citation>
    <scope>NUCLEOTIDE SEQUENCE [LARGE SCALE GENOMIC DNA]</scope>
</reference>
<dbReference type="Proteomes" id="UP001163603">
    <property type="component" value="Chromosome 7"/>
</dbReference>
<evidence type="ECO:0000313" key="1">
    <source>
        <dbReference type="EMBL" id="KAJ0035851.1"/>
    </source>
</evidence>
<gene>
    <name evidence="1" type="ORF">Pint_25459</name>
</gene>
<sequence length="259" mass="29686">MAKEVWDTLKKEYHRNPQIITSPEQDRMITENCKKYLPLYQAILKGNLEYVKERCDEDKDALGARITVKLDTALHVSVGVGTCKANHIVKYLLGKMSMHQLTSLKNKEGNTVLSIAAIVNNLEATDMIMKRDKYLCLIQDPNNLKRIPLIEAARHGQKKMINYLLQFSDNYLNYVFGATHSKDKSGISFINKLIIAGFYELALNLLQKHERSLDKNKDSCGEFLNTIAGKPSAFPGGRQRKLKFRHHFIIPKREFTFLT</sequence>
<organism evidence="1 2">
    <name type="scientific">Pistacia integerrima</name>
    <dbReference type="NCBI Taxonomy" id="434235"/>
    <lineage>
        <taxon>Eukaryota</taxon>
        <taxon>Viridiplantae</taxon>
        <taxon>Streptophyta</taxon>
        <taxon>Embryophyta</taxon>
        <taxon>Tracheophyta</taxon>
        <taxon>Spermatophyta</taxon>
        <taxon>Magnoliopsida</taxon>
        <taxon>eudicotyledons</taxon>
        <taxon>Gunneridae</taxon>
        <taxon>Pentapetalae</taxon>
        <taxon>rosids</taxon>
        <taxon>malvids</taxon>
        <taxon>Sapindales</taxon>
        <taxon>Anacardiaceae</taxon>
        <taxon>Pistacia</taxon>
    </lineage>
</organism>
<proteinExistence type="predicted"/>
<protein>
    <submittedName>
        <fullName evidence="1">Uncharacterized protein</fullName>
    </submittedName>
</protein>
<evidence type="ECO:0000313" key="2">
    <source>
        <dbReference type="Proteomes" id="UP001163603"/>
    </source>
</evidence>
<dbReference type="EMBL" id="CM047742">
    <property type="protein sequence ID" value="KAJ0035851.1"/>
    <property type="molecule type" value="Genomic_DNA"/>
</dbReference>
<name>A0ACC0YFE1_9ROSI</name>
<comment type="caution">
    <text evidence="1">The sequence shown here is derived from an EMBL/GenBank/DDBJ whole genome shotgun (WGS) entry which is preliminary data.</text>
</comment>
<accession>A0ACC0YFE1</accession>